<keyword evidence="3" id="KW-0812">Transmembrane</keyword>
<feature type="compositionally biased region" description="Basic and acidic residues" evidence="2">
    <location>
        <begin position="11"/>
        <end position="25"/>
    </location>
</feature>
<dbReference type="PANTHER" id="PTHR43318:SF1">
    <property type="entry name" value="POLYSACCHARIDE BIOSYNTHESIS PROTEIN EPSC-RELATED"/>
    <property type="match status" value="1"/>
</dbReference>
<dbReference type="Proteomes" id="UP000004491">
    <property type="component" value="Unassembled WGS sequence"/>
</dbReference>
<dbReference type="PATRIC" id="fig|1048808.3.peg.2256"/>
<evidence type="ECO:0000256" key="3">
    <source>
        <dbReference type="SAM" id="Phobius"/>
    </source>
</evidence>
<feature type="domain" description="Polysaccharide biosynthesis protein CapD-like" evidence="4">
    <location>
        <begin position="322"/>
        <end position="603"/>
    </location>
</feature>
<evidence type="ECO:0000256" key="1">
    <source>
        <dbReference type="ARBA" id="ARBA00007430"/>
    </source>
</evidence>
<dbReference type="InterPro" id="IPR051203">
    <property type="entry name" value="Polysaccharide_Synthase-Rel"/>
</dbReference>
<dbReference type="InterPro" id="IPR003869">
    <property type="entry name" value="Polysac_CapD-like"/>
</dbReference>
<organism evidence="5 6">
    <name type="scientific">endosymbiont of Riftia pachyptila</name>
    <name type="common">vent Ph05</name>
    <dbReference type="NCBI Taxonomy" id="1048808"/>
    <lineage>
        <taxon>Bacteria</taxon>
        <taxon>Pseudomonadati</taxon>
        <taxon>Pseudomonadota</taxon>
        <taxon>Gammaproteobacteria</taxon>
        <taxon>sulfur-oxidizing symbionts</taxon>
    </lineage>
</organism>
<dbReference type="Pfam" id="PF13727">
    <property type="entry name" value="CoA_binding_3"/>
    <property type="match status" value="1"/>
</dbReference>
<keyword evidence="3" id="KW-0472">Membrane</keyword>
<feature type="transmembrane region" description="Helical" evidence="3">
    <location>
        <begin position="50"/>
        <end position="68"/>
    </location>
</feature>
<sequence length="668" mass="74371">MAESSAAEPGEPSHHVEAAADDTRAKSHTGSAMPHLINFIPPRFRSTGTAFLHDLLMVPLAWLGAYWLRFNLETIPDDYLQAGLFALLILLPVQAATFLFLGLYRGIWRFSSLPDLLRILKAIVIGTAIAMVILFLITRGVGIPRSVPLLHALLLVILLSGPRLLYRWLKDHHLYLSAGQRVLIVGSGKAGEMLTRDILRNRREAFQPIAFADDNRRRHKREIHGIPVAGACQQIPGLVREHEIDLIMIAIPSATSKQMRRVVEYCEQAGVPFRSVPQLQDLMSGNVQINQLREVSIEDLLGREPVSLDWPEIRQALAGKRILVTGAGGSIGSELCRQLAALGPAQLVLFENSEFNLYTIEMELRQHFPQLNLAYQLGDVTDAAYLNHAFDQHRPQVVFHAAAYKHVPMLEPQLRQALRNNVLGTQNVALAAHRCGCSDFVLVSTDKAVNPANIMGASKRAAEIFCQNLNRQSQTRFITVRFGNVLGSAGSVIPLFRQQIASGGPLTVTDPRMERYFMTIPEACQLIMQTMVLGQGGEIFVLDMGEPVKISYLAEQMIRLSGKTPGEDIEIEYIGLRPGEKLYEELFHEKEQLEGTAHEKVRLARHRQVEWMALNATLEQITAACEAMDEAKLLELLHQLVPEHGPKPEQAKKSDSAEVIYLNSSPQS</sequence>
<feature type="transmembrane region" description="Helical" evidence="3">
    <location>
        <begin position="116"/>
        <end position="137"/>
    </location>
</feature>
<dbReference type="CDD" id="cd05237">
    <property type="entry name" value="UDP_invert_4-6DH_SDR_e"/>
    <property type="match status" value="1"/>
</dbReference>
<dbReference type="Gene3D" id="3.40.50.720">
    <property type="entry name" value="NAD(P)-binding Rossmann-like Domain"/>
    <property type="match status" value="2"/>
</dbReference>
<evidence type="ECO:0000313" key="5">
    <source>
        <dbReference type="EMBL" id="EGV50741.1"/>
    </source>
</evidence>
<keyword evidence="3" id="KW-1133">Transmembrane helix</keyword>
<evidence type="ECO:0000313" key="6">
    <source>
        <dbReference type="Proteomes" id="UP000004491"/>
    </source>
</evidence>
<dbReference type="SUPFAM" id="SSF53335">
    <property type="entry name" value="S-adenosyl-L-methionine-dependent methyltransferases"/>
    <property type="match status" value="1"/>
</dbReference>
<name>G2DF49_9GAMM</name>
<proteinExistence type="inferred from homology"/>
<comment type="similarity">
    <text evidence="1">Belongs to the polysaccharide synthase family.</text>
</comment>
<accession>G2DF49</accession>
<dbReference type="InterPro" id="IPR036291">
    <property type="entry name" value="NAD(P)-bd_dom_sf"/>
</dbReference>
<comment type="caution">
    <text evidence="5">The sequence shown here is derived from an EMBL/GenBank/DDBJ whole genome shotgun (WGS) entry which is preliminary data.</text>
</comment>
<dbReference type="PANTHER" id="PTHR43318">
    <property type="entry name" value="UDP-N-ACETYLGLUCOSAMINE 4,6-DEHYDRATASE"/>
    <property type="match status" value="1"/>
</dbReference>
<dbReference type="SUPFAM" id="SSF51735">
    <property type="entry name" value="NAD(P)-binding Rossmann-fold domains"/>
    <property type="match status" value="1"/>
</dbReference>
<protein>
    <submittedName>
        <fullName evidence="5">UDP-N-acetylglucosamine 4,6-dehydratase</fullName>
    </submittedName>
</protein>
<feature type="region of interest" description="Disordered" evidence="2">
    <location>
        <begin position="1"/>
        <end position="29"/>
    </location>
</feature>
<feature type="compositionally biased region" description="Basic and acidic residues" evidence="2">
    <location>
        <begin position="644"/>
        <end position="656"/>
    </location>
</feature>
<dbReference type="Pfam" id="PF02719">
    <property type="entry name" value="Polysacc_synt_2"/>
    <property type="match status" value="1"/>
</dbReference>
<gene>
    <name evidence="5" type="ORF">Rifp1Sym_cl00040</name>
</gene>
<keyword evidence="6" id="KW-1185">Reference proteome</keyword>
<evidence type="ECO:0000259" key="4">
    <source>
        <dbReference type="Pfam" id="PF02719"/>
    </source>
</evidence>
<feature type="transmembrane region" description="Helical" evidence="3">
    <location>
        <begin position="80"/>
        <end position="104"/>
    </location>
</feature>
<feature type="region of interest" description="Disordered" evidence="2">
    <location>
        <begin position="644"/>
        <end position="668"/>
    </location>
</feature>
<dbReference type="EMBL" id="AFOC01000065">
    <property type="protein sequence ID" value="EGV50741.1"/>
    <property type="molecule type" value="Genomic_DNA"/>
</dbReference>
<dbReference type="AlphaFoldDB" id="G2DF49"/>
<dbReference type="InterPro" id="IPR029063">
    <property type="entry name" value="SAM-dependent_MTases_sf"/>
</dbReference>
<reference evidence="5" key="1">
    <citation type="journal article" date="2011" name="ISME J.">
        <title>The endosymbionts of the deep-sea tubeworms Riftia pachyptila and Tevnia jerichonana share an identical physiology as revealed by proteogenomic analyses.</title>
        <authorList>
            <person name="Gardebrecht A."/>
            <person name="Markert S."/>
            <person name="Felbeck H."/>
            <person name="Thuermer A."/>
            <person name="Albrecht D."/>
            <person name="Wollherr A."/>
            <person name="Kabisch J."/>
            <person name="Lehmann R."/>
            <person name="Daniel R."/>
            <person name="Liesegang H."/>
            <person name="Hecker M."/>
            <person name="Sievert S.M."/>
            <person name="Schweder T."/>
        </authorList>
    </citation>
    <scope>NUCLEOTIDE SEQUENCE [LARGE SCALE GENOMIC DNA]</scope>
</reference>
<feature type="transmembrane region" description="Helical" evidence="3">
    <location>
        <begin position="149"/>
        <end position="166"/>
    </location>
</feature>
<evidence type="ECO:0000256" key="2">
    <source>
        <dbReference type="SAM" id="MobiDB-lite"/>
    </source>
</evidence>